<dbReference type="Proteomes" id="UP001159363">
    <property type="component" value="Chromosome 9"/>
</dbReference>
<organism evidence="1 2">
    <name type="scientific">Dryococelus australis</name>
    <dbReference type="NCBI Taxonomy" id="614101"/>
    <lineage>
        <taxon>Eukaryota</taxon>
        <taxon>Metazoa</taxon>
        <taxon>Ecdysozoa</taxon>
        <taxon>Arthropoda</taxon>
        <taxon>Hexapoda</taxon>
        <taxon>Insecta</taxon>
        <taxon>Pterygota</taxon>
        <taxon>Neoptera</taxon>
        <taxon>Polyneoptera</taxon>
        <taxon>Phasmatodea</taxon>
        <taxon>Verophasmatodea</taxon>
        <taxon>Anareolatae</taxon>
        <taxon>Phasmatidae</taxon>
        <taxon>Eurycanthinae</taxon>
        <taxon>Dryococelus</taxon>
    </lineage>
</organism>
<proteinExistence type="predicted"/>
<accession>A0ABQ9GPF3</accession>
<protein>
    <submittedName>
        <fullName evidence="1">Uncharacterized protein</fullName>
    </submittedName>
</protein>
<keyword evidence="2" id="KW-1185">Reference proteome</keyword>
<name>A0ABQ9GPF3_9NEOP</name>
<evidence type="ECO:0000313" key="1">
    <source>
        <dbReference type="EMBL" id="KAJ8873916.1"/>
    </source>
</evidence>
<gene>
    <name evidence="1" type="ORF">PR048_024752</name>
</gene>
<sequence length="546" mass="61822">MQLCDVQYVSDLPAESSTAHVKFCTAKWNETVRLLSSHQGEPGSIPGRFTPNFRKWESWRSMPLVGGFSRVSPVFFPPLHSALLNTHLTSPHRALQDLDSIAVMRVKTSRVHQPSIVSFSNFYIRFVTLGASSDGLLRILVHPSLSHHVTSSFTYTAMSCRYDTFDNHSRSSPTRVANSASQARGRLRCVVAPPPPFFSRGGTILLHTFGRSAMDPPPTPRGRICKFRRGAFFAIFSAWKAHFSTDFLGIWGRVVFPYPALLRWEFEALSIKLATAGRMCKKASKHVRAFLDEFRSDYLLHRQWLSRLIPRTRLLRRNGRAGVNGRSPRKHADQRDRLARFPYAKIRELPPPPLQGKRTRFALGGRRVVSLNTINTIKSDYSRLTWVNWVRFEAGSLPHSRTRETCRTMQLVGGFSRGSPVSLALAFRRCSILTSLHLHRLSRHQFDVKIQNYFSSIVTNFTGRMSLSAPRCVDMSTLADRTRVRGLRNELLVRGRHAYRLTHAYGHARQAADEPPSLMMEVRPPPVATQNACSACFTPADIACRL</sequence>
<evidence type="ECO:0000313" key="2">
    <source>
        <dbReference type="Proteomes" id="UP001159363"/>
    </source>
</evidence>
<dbReference type="EMBL" id="JARBHB010000010">
    <property type="protein sequence ID" value="KAJ8873916.1"/>
    <property type="molecule type" value="Genomic_DNA"/>
</dbReference>
<comment type="caution">
    <text evidence="1">The sequence shown here is derived from an EMBL/GenBank/DDBJ whole genome shotgun (WGS) entry which is preliminary data.</text>
</comment>
<reference evidence="1 2" key="1">
    <citation type="submission" date="2023-02" db="EMBL/GenBank/DDBJ databases">
        <title>LHISI_Scaffold_Assembly.</title>
        <authorList>
            <person name="Stuart O.P."/>
            <person name="Cleave R."/>
            <person name="Magrath M.J.L."/>
            <person name="Mikheyev A.S."/>
        </authorList>
    </citation>
    <scope>NUCLEOTIDE SEQUENCE [LARGE SCALE GENOMIC DNA]</scope>
    <source>
        <strain evidence="1">Daus_M_001</strain>
        <tissue evidence="1">Leg muscle</tissue>
    </source>
</reference>